<sequence length="631" mass="71760">MEVIENTLPDLNKFQLTSTEISQSARSDTSRALILTQQKISERRKEQNKPLHLLSSDNTEEVTIQAITYIYYKSGSVFKNFTYLYHLTRNCKSRVDLMRIITNNAAAMPKHFMIKIGIAGTFTSDDLKLISKRTGKPEISDDCHIWEASPILCFQNDLSSESALAILLREKACHVIFVSSHFSCLKKEEADDPFIFVDLCKEQIKEAIAACLVVPLHRMLQEWFEVLKTKGPNELHSEILSEIQAIRKQLALCTSRKRSPSSVLPSNCTNSVIPDNVKEFLFRKPGVHSFGIWRYLTLKVFISKTADDESLKVELMKINEIFFSKYPLEIEKRKLMEKPTMKQGDPLLSKIPNEDENYKTGTLGGFVTCTKTDDARKIYALTCNHVFPFENQVAYTENAQGRIGFGNCVFTTRENSCDFAAIEIMETFLDNCDVAFRNTMKKKINARVYAENLENIGVVHKIGAQTNLTNGYILSSEYYDKLKDDNNREYIFLVKGMGKYFSDEGDSGSLVFSLRQNYVDVIGMVYANNPEVYEEESEDEKDNKNPHDLDGSQRQATANTSTSNDEKQYATTAKGHDAKNISFCYRIHTALQLFEENQGEDFSVKFRDDLSLSSSSTSDSSESDHSNEETH</sequence>
<proteinExistence type="predicted"/>
<feature type="compositionally biased region" description="Basic and acidic residues" evidence="1">
    <location>
        <begin position="564"/>
        <end position="573"/>
    </location>
</feature>
<accession>A0A8W8NXA5</accession>
<feature type="compositionally biased region" description="Polar residues" evidence="1">
    <location>
        <begin position="552"/>
        <end position="563"/>
    </location>
</feature>
<protein>
    <submittedName>
        <fullName evidence="2">Uncharacterized protein</fullName>
    </submittedName>
</protein>
<reference evidence="2" key="1">
    <citation type="submission" date="2022-08" db="UniProtKB">
        <authorList>
            <consortium name="EnsemblMetazoa"/>
        </authorList>
    </citation>
    <scope>IDENTIFICATION</scope>
    <source>
        <strain evidence="2">05x7-T-G4-1.051#20</strain>
    </source>
</reference>
<evidence type="ECO:0000313" key="3">
    <source>
        <dbReference type="Proteomes" id="UP000005408"/>
    </source>
</evidence>
<feature type="region of interest" description="Disordered" evidence="1">
    <location>
        <begin position="533"/>
        <end position="573"/>
    </location>
</feature>
<feature type="region of interest" description="Disordered" evidence="1">
    <location>
        <begin position="609"/>
        <end position="631"/>
    </location>
</feature>
<evidence type="ECO:0000313" key="2">
    <source>
        <dbReference type="EnsemblMetazoa" id="G9022.1:cds"/>
    </source>
</evidence>
<name>A0A8W8NXA5_MAGGI</name>
<feature type="compositionally biased region" description="Basic and acidic residues" evidence="1">
    <location>
        <begin position="622"/>
        <end position="631"/>
    </location>
</feature>
<dbReference type="Proteomes" id="UP000005408">
    <property type="component" value="Unassembled WGS sequence"/>
</dbReference>
<dbReference type="EnsemblMetazoa" id="G9022.1">
    <property type="protein sequence ID" value="G9022.1:cds"/>
    <property type="gene ID" value="G9022"/>
</dbReference>
<feature type="compositionally biased region" description="Low complexity" evidence="1">
    <location>
        <begin position="611"/>
        <end position="620"/>
    </location>
</feature>
<dbReference type="OrthoDB" id="6085838at2759"/>
<evidence type="ECO:0000256" key="1">
    <source>
        <dbReference type="SAM" id="MobiDB-lite"/>
    </source>
</evidence>
<feature type="compositionally biased region" description="Basic and acidic residues" evidence="1">
    <location>
        <begin position="541"/>
        <end position="551"/>
    </location>
</feature>
<organism evidence="2 3">
    <name type="scientific">Magallana gigas</name>
    <name type="common">Pacific oyster</name>
    <name type="synonym">Crassostrea gigas</name>
    <dbReference type="NCBI Taxonomy" id="29159"/>
    <lineage>
        <taxon>Eukaryota</taxon>
        <taxon>Metazoa</taxon>
        <taxon>Spiralia</taxon>
        <taxon>Lophotrochozoa</taxon>
        <taxon>Mollusca</taxon>
        <taxon>Bivalvia</taxon>
        <taxon>Autobranchia</taxon>
        <taxon>Pteriomorphia</taxon>
        <taxon>Ostreida</taxon>
        <taxon>Ostreoidea</taxon>
        <taxon>Ostreidae</taxon>
        <taxon>Magallana</taxon>
    </lineage>
</organism>
<keyword evidence="3" id="KW-1185">Reference proteome</keyword>
<dbReference type="AlphaFoldDB" id="A0A8W8NXA5"/>